<dbReference type="AlphaFoldDB" id="A0A1R0GUI4"/>
<dbReference type="GO" id="GO:0043001">
    <property type="term" value="P:Golgi to plasma membrane protein transport"/>
    <property type="evidence" value="ECO:0007669"/>
    <property type="project" value="TreeGrafter"/>
</dbReference>
<dbReference type="Gene3D" id="1.10.3630.10">
    <property type="entry name" value="yeast vps74-n-term truncation variant domain like"/>
    <property type="match status" value="2"/>
</dbReference>
<evidence type="ECO:0000256" key="4">
    <source>
        <dbReference type="ARBA" id="ARBA00023121"/>
    </source>
</evidence>
<dbReference type="PANTHER" id="PTHR12704:SF2">
    <property type="entry name" value="GOLGI PHOSPHOPROTEIN 3 HOMOLOG SAURON"/>
    <property type="match status" value="1"/>
</dbReference>
<accession>A0A1R0GUI4</accession>
<gene>
    <name evidence="7" type="ORF">AYI68_g5341</name>
</gene>
<dbReference type="GO" id="GO:0005829">
    <property type="term" value="C:cytosol"/>
    <property type="evidence" value="ECO:0007669"/>
    <property type="project" value="TreeGrafter"/>
</dbReference>
<dbReference type="Pfam" id="PF05719">
    <property type="entry name" value="GPP34"/>
    <property type="match status" value="1"/>
</dbReference>
<dbReference type="GO" id="GO:0031985">
    <property type="term" value="C:Golgi cisterna"/>
    <property type="evidence" value="ECO:0007669"/>
    <property type="project" value="TreeGrafter"/>
</dbReference>
<dbReference type="PANTHER" id="PTHR12704">
    <property type="entry name" value="TRANS-GOLGI PROTEIN GMX33"/>
    <property type="match status" value="1"/>
</dbReference>
<comment type="caution">
    <text evidence="7">The sequence shown here is derived from an EMBL/GenBank/DDBJ whole genome shotgun (WGS) entry which is preliminary data.</text>
</comment>
<dbReference type="GO" id="GO:0070273">
    <property type="term" value="F:phosphatidylinositol-4-phosphate binding"/>
    <property type="evidence" value="ECO:0007669"/>
    <property type="project" value="InterPro"/>
</dbReference>
<evidence type="ECO:0000256" key="3">
    <source>
        <dbReference type="ARBA" id="ARBA00023034"/>
    </source>
</evidence>
<dbReference type="OrthoDB" id="2189106at2759"/>
<dbReference type="GO" id="GO:0005802">
    <property type="term" value="C:trans-Golgi network"/>
    <property type="evidence" value="ECO:0007669"/>
    <property type="project" value="TreeGrafter"/>
</dbReference>
<dbReference type="InterPro" id="IPR038261">
    <property type="entry name" value="GPP34-like_sf"/>
</dbReference>
<dbReference type="GO" id="GO:0048194">
    <property type="term" value="P:Golgi vesicle budding"/>
    <property type="evidence" value="ECO:0007669"/>
    <property type="project" value="TreeGrafter"/>
</dbReference>
<comment type="subcellular location">
    <subcellularLocation>
        <location evidence="1">Golgi apparatus membrane</location>
        <topology evidence="1">Peripheral membrane protein</topology>
        <orientation evidence="1">Cytoplasmic side</orientation>
    </subcellularLocation>
</comment>
<evidence type="ECO:0000256" key="2">
    <source>
        <dbReference type="ARBA" id="ARBA00007284"/>
    </source>
</evidence>
<dbReference type="STRING" id="133383.A0A1R0GUI4"/>
<dbReference type="Proteomes" id="UP000187455">
    <property type="component" value="Unassembled WGS sequence"/>
</dbReference>
<keyword evidence="3" id="KW-0333">Golgi apparatus</keyword>
<feature type="compositionally biased region" description="Low complexity" evidence="6">
    <location>
        <begin position="32"/>
        <end position="46"/>
    </location>
</feature>
<name>A0A1R0GUI4_9FUNG</name>
<dbReference type="InterPro" id="IPR008628">
    <property type="entry name" value="GPP34-like"/>
</dbReference>
<evidence type="ECO:0000256" key="6">
    <source>
        <dbReference type="SAM" id="MobiDB-lite"/>
    </source>
</evidence>
<keyword evidence="8" id="KW-1185">Reference proteome</keyword>
<dbReference type="GO" id="GO:0007030">
    <property type="term" value="P:Golgi organization"/>
    <property type="evidence" value="ECO:0007669"/>
    <property type="project" value="TreeGrafter"/>
</dbReference>
<evidence type="ECO:0000313" key="7">
    <source>
        <dbReference type="EMBL" id="OLY80562.1"/>
    </source>
</evidence>
<reference evidence="7 8" key="1">
    <citation type="journal article" date="2016" name="Mol. Biol. Evol.">
        <title>Genome-Wide Survey of Gut Fungi (Harpellales) Reveals the First Horizontally Transferred Ubiquitin Gene from a Mosquito Host.</title>
        <authorList>
            <person name="Wang Y."/>
            <person name="White M.M."/>
            <person name="Kvist S."/>
            <person name="Moncalvo J.M."/>
        </authorList>
    </citation>
    <scope>NUCLEOTIDE SEQUENCE [LARGE SCALE GENOMIC DNA]</scope>
    <source>
        <strain evidence="7 8">ALG-7-W6</strain>
    </source>
</reference>
<evidence type="ECO:0000256" key="1">
    <source>
        <dbReference type="ARBA" id="ARBA00004255"/>
    </source>
</evidence>
<keyword evidence="5" id="KW-0472">Membrane</keyword>
<protein>
    <submittedName>
        <fullName evidence="7">Vacuolar protein sorting-associated protein 74</fullName>
    </submittedName>
</protein>
<organism evidence="7 8">
    <name type="scientific">Smittium mucronatum</name>
    <dbReference type="NCBI Taxonomy" id="133383"/>
    <lineage>
        <taxon>Eukaryota</taxon>
        <taxon>Fungi</taxon>
        <taxon>Fungi incertae sedis</taxon>
        <taxon>Zoopagomycota</taxon>
        <taxon>Kickxellomycotina</taxon>
        <taxon>Harpellomycetes</taxon>
        <taxon>Harpellales</taxon>
        <taxon>Legeriomycetaceae</taxon>
        <taxon>Smittium</taxon>
    </lineage>
</organism>
<dbReference type="GO" id="GO:0000139">
    <property type="term" value="C:Golgi membrane"/>
    <property type="evidence" value="ECO:0007669"/>
    <property type="project" value="UniProtKB-SubCell"/>
</dbReference>
<feature type="region of interest" description="Disordered" evidence="6">
    <location>
        <begin position="1"/>
        <end position="63"/>
    </location>
</feature>
<proteinExistence type="inferred from homology"/>
<evidence type="ECO:0000256" key="5">
    <source>
        <dbReference type="ARBA" id="ARBA00023136"/>
    </source>
</evidence>
<evidence type="ECO:0000313" key="8">
    <source>
        <dbReference type="Proteomes" id="UP000187455"/>
    </source>
</evidence>
<sequence>MNGGPTRRRVAGSAQRMSGGGGNGSEVLSDGASNLRLRNNSSNKASAELRANSAKPESQKTDETPKITLLEEVILLGLKDTEGYFSFWNDTLSYTLRGCVLAELALRKRIRIHGKPSNLSRNNYLGSSGGSGSSNIPVASKIRFIPLDAANDFYYKGEDRMNYALLRRIILAAAALAANVLENPIQHLDIETRDFAFMRAEEILDVYGRWPHKKESPMFTNISEADVDSMQVEEVVSAVLCVFRKMDKVI</sequence>
<keyword evidence="4" id="KW-0446">Lipid-binding</keyword>
<dbReference type="EMBL" id="LSSL01003366">
    <property type="protein sequence ID" value="OLY80562.1"/>
    <property type="molecule type" value="Genomic_DNA"/>
</dbReference>
<dbReference type="GO" id="GO:0006890">
    <property type="term" value="P:retrograde vesicle-mediated transport, Golgi to endoplasmic reticulum"/>
    <property type="evidence" value="ECO:0007669"/>
    <property type="project" value="TreeGrafter"/>
</dbReference>
<feature type="compositionally biased region" description="Basic residues" evidence="6">
    <location>
        <begin position="1"/>
        <end position="10"/>
    </location>
</feature>
<comment type="similarity">
    <text evidence="2">Belongs to the GOLPH3/VPS74 family.</text>
</comment>